<dbReference type="EMBL" id="FMJC01000001">
    <property type="protein sequence ID" value="SCM71362.1"/>
    <property type="molecule type" value="Genomic_DNA"/>
</dbReference>
<accession>A0A212L1F4</accession>
<reference evidence="8" key="1">
    <citation type="submission" date="2016-08" db="EMBL/GenBank/DDBJ databases">
        <authorList>
            <person name="Seilhamer J.J."/>
        </authorList>
    </citation>
    <scope>NUCLEOTIDE SEQUENCE</scope>
    <source>
        <strain evidence="8">86-1</strain>
    </source>
</reference>
<dbReference type="GO" id="GO:0008170">
    <property type="term" value="F:N-methyltransferase activity"/>
    <property type="evidence" value="ECO:0007669"/>
    <property type="project" value="InterPro"/>
</dbReference>
<evidence type="ECO:0000256" key="3">
    <source>
        <dbReference type="ARBA" id="ARBA00022603"/>
    </source>
</evidence>
<dbReference type="PRINTS" id="PR00506">
    <property type="entry name" value="D21N6MTFRASE"/>
</dbReference>
<dbReference type="Gene3D" id="3.40.50.150">
    <property type="entry name" value="Vaccinia Virus protein VP39"/>
    <property type="match status" value="1"/>
</dbReference>
<dbReference type="InterPro" id="IPR029063">
    <property type="entry name" value="SAM-dependent_MTases_sf"/>
</dbReference>
<keyword evidence="3 8" id="KW-0489">Methyltransferase</keyword>
<dbReference type="PROSITE" id="PS00092">
    <property type="entry name" value="N6_MTASE"/>
    <property type="match status" value="1"/>
</dbReference>
<dbReference type="GO" id="GO:0009007">
    <property type="term" value="F:site-specific DNA-methyltransferase (adenine-specific) activity"/>
    <property type="evidence" value="ECO:0007669"/>
    <property type="project" value="UniProtKB-EC"/>
</dbReference>
<evidence type="ECO:0000256" key="6">
    <source>
        <dbReference type="ARBA" id="ARBA00047942"/>
    </source>
</evidence>
<gene>
    <name evidence="8" type="ORF">KL86DES1_11021</name>
</gene>
<evidence type="ECO:0000259" key="7">
    <source>
        <dbReference type="Pfam" id="PF01555"/>
    </source>
</evidence>
<keyword evidence="5" id="KW-0949">S-adenosyl-L-methionine</keyword>
<dbReference type="RefSeq" id="WP_179979754.1">
    <property type="nucleotide sequence ID" value="NZ_LT608333.1"/>
</dbReference>
<dbReference type="InterPro" id="IPR002052">
    <property type="entry name" value="DNA_methylase_N6_adenine_CS"/>
</dbReference>
<dbReference type="AlphaFoldDB" id="A0A212L1F4"/>
<proteinExistence type="inferred from homology"/>
<dbReference type="GO" id="GO:0003677">
    <property type="term" value="F:DNA binding"/>
    <property type="evidence" value="ECO:0007669"/>
    <property type="project" value="InterPro"/>
</dbReference>
<dbReference type="InterPro" id="IPR002295">
    <property type="entry name" value="N4/N6-MTase_EcoPI_Mod-like"/>
</dbReference>
<protein>
    <recommendedName>
        <fullName evidence="2">site-specific DNA-methyltransferase (adenine-specific)</fullName>
        <ecNumber evidence="2">2.1.1.72</ecNumber>
    </recommendedName>
</protein>
<evidence type="ECO:0000256" key="4">
    <source>
        <dbReference type="ARBA" id="ARBA00022679"/>
    </source>
</evidence>
<dbReference type="InterPro" id="IPR002941">
    <property type="entry name" value="DNA_methylase_N4/N6"/>
</dbReference>
<comment type="catalytic activity">
    <reaction evidence="6">
        <text>a 2'-deoxyadenosine in DNA + S-adenosyl-L-methionine = an N(6)-methyl-2'-deoxyadenosine in DNA + S-adenosyl-L-homocysteine + H(+)</text>
        <dbReference type="Rhea" id="RHEA:15197"/>
        <dbReference type="Rhea" id="RHEA-COMP:12418"/>
        <dbReference type="Rhea" id="RHEA-COMP:12419"/>
        <dbReference type="ChEBI" id="CHEBI:15378"/>
        <dbReference type="ChEBI" id="CHEBI:57856"/>
        <dbReference type="ChEBI" id="CHEBI:59789"/>
        <dbReference type="ChEBI" id="CHEBI:90615"/>
        <dbReference type="ChEBI" id="CHEBI:90616"/>
        <dbReference type="EC" id="2.1.1.72"/>
    </reaction>
</comment>
<dbReference type="PIRSF" id="PIRSF015855">
    <property type="entry name" value="TypeIII_Mtase_mKpnI"/>
    <property type="match status" value="1"/>
</dbReference>
<name>A0A212L1F4_9BACT</name>
<evidence type="ECO:0000313" key="8">
    <source>
        <dbReference type="EMBL" id="SCM71362.1"/>
    </source>
</evidence>
<dbReference type="GO" id="GO:0032259">
    <property type="term" value="P:methylation"/>
    <property type="evidence" value="ECO:0007669"/>
    <property type="project" value="UniProtKB-KW"/>
</dbReference>
<evidence type="ECO:0000256" key="5">
    <source>
        <dbReference type="ARBA" id="ARBA00022691"/>
    </source>
</evidence>
<dbReference type="SUPFAM" id="SSF53335">
    <property type="entry name" value="S-adenosyl-L-methionine-dependent methyltransferases"/>
    <property type="match status" value="1"/>
</dbReference>
<comment type="similarity">
    <text evidence="1">Belongs to the N(4)/N(6)-methyltransferase family.</text>
</comment>
<dbReference type="EC" id="2.1.1.72" evidence="2"/>
<sequence length="636" mass="72561">MDKLKMHSPNLTQENMSRIRELFPNCVTEARDEDGKVKLAVDFDLLRQELSESIVEGPQERYRLDWPGKREALLAANAPIAKTLRPCREESVDFDTTKNLYIEGDNLDALKLLQETYLGKVKMIYIDPPYNTGNDFIYEDDFAENTDEFLRRSNQKDEEGNWLVANTESNGRFHSDWLSMMYPRLKLARNLLREDGLLFISIDDNEIANMEKLCSAIFGNENFINHFVWKKNSSGKTVSREFPVNIEYILMFSKSLIYSLMNVYKPLSDSTVATYNRDDKDGRGKYCTVSLQKTKSPGPETTYDYEDNTGKIWSCPSKGWRMIQQKIKSLENDGRLYLDGNTLREKCYWNERENEGQIADTLWDDLPEGNIGTGEVKRLFSSHIFDNPKPIGLIERCLRISSKTECDIILDFFSGSATTAHAVMQLNAEDGGKRQFIMVQLPEPCDEKSEAYKAGYTTIAEIGKERIRRAGAKIKAELDAQQNQNAQASLLAPDTQRNTPLDIGFRVLKVDSSNMADVYYTPDTLNQSMLDMMTDNIKLGRTPEDLLFQVLLDWGVDLTLPIRKETILGKTVFFVDENVLVACFDTGLTEELIKELARAKPLRVVFRDNGFSSDAVKINATQIFWQLSPGTEVKAI</sequence>
<organism evidence="8">
    <name type="scientific">uncultured Desulfovibrio sp</name>
    <dbReference type="NCBI Taxonomy" id="167968"/>
    <lineage>
        <taxon>Bacteria</taxon>
        <taxon>Pseudomonadati</taxon>
        <taxon>Thermodesulfobacteriota</taxon>
        <taxon>Desulfovibrionia</taxon>
        <taxon>Desulfovibrionales</taxon>
        <taxon>Desulfovibrionaceae</taxon>
        <taxon>Desulfovibrio</taxon>
        <taxon>environmental samples</taxon>
    </lineage>
</organism>
<feature type="domain" description="DNA methylase N-4/N-6" evidence="7">
    <location>
        <begin position="121"/>
        <end position="436"/>
    </location>
</feature>
<evidence type="ECO:0000256" key="1">
    <source>
        <dbReference type="ARBA" id="ARBA00006594"/>
    </source>
</evidence>
<dbReference type="Pfam" id="PF01555">
    <property type="entry name" value="N6_N4_Mtase"/>
    <property type="match status" value="1"/>
</dbReference>
<keyword evidence="4 8" id="KW-0808">Transferase</keyword>
<evidence type="ECO:0000256" key="2">
    <source>
        <dbReference type="ARBA" id="ARBA00011900"/>
    </source>
</evidence>